<keyword evidence="12 14" id="KW-0472">Membrane</keyword>
<keyword evidence="11 14" id="KW-1133">Transmembrane helix</keyword>
<dbReference type="SUPFAM" id="SSF56519">
    <property type="entry name" value="Penicillin binding protein dimerisation domain"/>
    <property type="match status" value="1"/>
</dbReference>
<evidence type="ECO:0000256" key="11">
    <source>
        <dbReference type="ARBA" id="ARBA00022989"/>
    </source>
</evidence>
<feature type="domain" description="Penicillin-binding protein transpeptidase" evidence="15">
    <location>
        <begin position="253"/>
        <end position="578"/>
    </location>
</feature>
<feature type="domain" description="Penicillin-binding protein dimerisation" evidence="16">
    <location>
        <begin position="52"/>
        <end position="213"/>
    </location>
</feature>
<dbReference type="FunFam" id="3.40.710.10:FF:000024">
    <property type="entry name" value="Penicillin-binding protein 2"/>
    <property type="match status" value="1"/>
</dbReference>
<dbReference type="InterPro" id="IPR005311">
    <property type="entry name" value="PBP_dimer"/>
</dbReference>
<dbReference type="GO" id="GO:0005886">
    <property type="term" value="C:plasma membrane"/>
    <property type="evidence" value="ECO:0007669"/>
    <property type="project" value="UniProtKB-SubCell"/>
</dbReference>
<keyword evidence="10" id="KW-0573">Peptidoglycan synthesis</keyword>
<dbReference type="EMBL" id="WVHS01000001">
    <property type="protein sequence ID" value="MXV14598.1"/>
    <property type="molecule type" value="Genomic_DNA"/>
</dbReference>
<dbReference type="AlphaFoldDB" id="A0A7K1XUX4"/>
<evidence type="ECO:0000256" key="2">
    <source>
        <dbReference type="ARBA" id="ARBA00004236"/>
    </source>
</evidence>
<proteinExistence type="predicted"/>
<keyword evidence="9" id="KW-0133">Cell shape</keyword>
<keyword evidence="5 17" id="KW-0121">Carboxypeptidase</keyword>
<dbReference type="InterPro" id="IPR012338">
    <property type="entry name" value="Beta-lactam/transpept-like"/>
</dbReference>
<accession>A0A7K1XUX4</accession>
<keyword evidence="8 17" id="KW-0378">Hydrolase</keyword>
<dbReference type="GO" id="GO:0071972">
    <property type="term" value="F:peptidoglycan L,D-transpeptidase activity"/>
    <property type="evidence" value="ECO:0007669"/>
    <property type="project" value="TreeGrafter"/>
</dbReference>
<evidence type="ECO:0000256" key="7">
    <source>
        <dbReference type="ARBA" id="ARBA00022692"/>
    </source>
</evidence>
<keyword evidence="6" id="KW-0645">Protease</keyword>
<dbReference type="InterPro" id="IPR050515">
    <property type="entry name" value="Beta-lactam/transpept"/>
</dbReference>
<evidence type="ECO:0000256" key="6">
    <source>
        <dbReference type="ARBA" id="ARBA00022670"/>
    </source>
</evidence>
<name>A0A7K1XUX4_9SPHI</name>
<keyword evidence="7 14" id="KW-0812">Transmembrane</keyword>
<evidence type="ECO:0000256" key="5">
    <source>
        <dbReference type="ARBA" id="ARBA00022645"/>
    </source>
</evidence>
<dbReference type="Gene3D" id="3.90.1310.10">
    <property type="entry name" value="Penicillin-binding protein 2a (Domain 2)"/>
    <property type="match status" value="1"/>
</dbReference>
<dbReference type="RefSeq" id="WP_160905560.1">
    <property type="nucleotide sequence ID" value="NZ_WVHS01000001.1"/>
</dbReference>
<dbReference type="PANTHER" id="PTHR30627:SF2">
    <property type="entry name" value="PEPTIDOGLYCAN D,D-TRANSPEPTIDASE MRDA"/>
    <property type="match status" value="1"/>
</dbReference>
<evidence type="ECO:0000259" key="16">
    <source>
        <dbReference type="Pfam" id="PF03717"/>
    </source>
</evidence>
<evidence type="ECO:0000313" key="17">
    <source>
        <dbReference type="EMBL" id="MXV14598.1"/>
    </source>
</evidence>
<dbReference type="InterPro" id="IPR017790">
    <property type="entry name" value="Penicillin-binding_protein_2"/>
</dbReference>
<protein>
    <submittedName>
        <fullName evidence="17">Penicillin-binding protein 2</fullName>
        <ecNumber evidence="17">3.4.16.4</ecNumber>
    </submittedName>
</protein>
<keyword evidence="13" id="KW-0961">Cell wall biogenesis/degradation</keyword>
<evidence type="ECO:0000256" key="8">
    <source>
        <dbReference type="ARBA" id="ARBA00022801"/>
    </source>
</evidence>
<dbReference type="Pfam" id="PF03717">
    <property type="entry name" value="PBP_dimer"/>
    <property type="match status" value="1"/>
</dbReference>
<evidence type="ECO:0000256" key="1">
    <source>
        <dbReference type="ARBA" id="ARBA00004167"/>
    </source>
</evidence>
<dbReference type="InterPro" id="IPR036138">
    <property type="entry name" value="PBP_dimer_sf"/>
</dbReference>
<comment type="subcellular location">
    <subcellularLocation>
        <location evidence="2">Cell membrane</location>
    </subcellularLocation>
    <subcellularLocation>
        <location evidence="1">Membrane</location>
        <topology evidence="1">Single-pass membrane protein</topology>
    </subcellularLocation>
</comment>
<dbReference type="Proteomes" id="UP000451233">
    <property type="component" value="Unassembled WGS sequence"/>
</dbReference>
<dbReference type="GO" id="GO:0006508">
    <property type="term" value="P:proteolysis"/>
    <property type="evidence" value="ECO:0007669"/>
    <property type="project" value="UniProtKB-KW"/>
</dbReference>
<dbReference type="GO" id="GO:0071555">
    <property type="term" value="P:cell wall organization"/>
    <property type="evidence" value="ECO:0007669"/>
    <property type="project" value="UniProtKB-KW"/>
</dbReference>
<keyword evidence="3" id="KW-1003">Cell membrane</keyword>
<dbReference type="Gene3D" id="3.30.1390.30">
    <property type="entry name" value="Penicillin-binding protein 2a, domain 3"/>
    <property type="match status" value="1"/>
</dbReference>
<evidence type="ECO:0000256" key="14">
    <source>
        <dbReference type="SAM" id="Phobius"/>
    </source>
</evidence>
<evidence type="ECO:0000259" key="15">
    <source>
        <dbReference type="Pfam" id="PF00905"/>
    </source>
</evidence>
<reference evidence="17 18" key="1">
    <citation type="submission" date="2019-11" db="EMBL/GenBank/DDBJ databases">
        <title>Pedobacter sp. HMF7056 Genome sequencing and assembly.</title>
        <authorList>
            <person name="Kang H."/>
            <person name="Kim H."/>
            <person name="Joh K."/>
        </authorList>
    </citation>
    <scope>NUCLEOTIDE SEQUENCE [LARGE SCALE GENOMIC DNA]</scope>
    <source>
        <strain evidence="17 18">HMF7056</strain>
    </source>
</reference>
<dbReference type="SUPFAM" id="SSF56601">
    <property type="entry name" value="beta-lactamase/transpeptidase-like"/>
    <property type="match status" value="1"/>
</dbReference>
<evidence type="ECO:0000256" key="10">
    <source>
        <dbReference type="ARBA" id="ARBA00022984"/>
    </source>
</evidence>
<evidence type="ECO:0000256" key="9">
    <source>
        <dbReference type="ARBA" id="ARBA00022960"/>
    </source>
</evidence>
<keyword evidence="18" id="KW-1185">Reference proteome</keyword>
<dbReference type="GO" id="GO:0009002">
    <property type="term" value="F:serine-type D-Ala-D-Ala carboxypeptidase activity"/>
    <property type="evidence" value="ECO:0007669"/>
    <property type="project" value="UniProtKB-EC"/>
</dbReference>
<keyword evidence="4" id="KW-0997">Cell inner membrane</keyword>
<organism evidence="17 18">
    <name type="scientific">Hufsiella ginkgonis</name>
    <dbReference type="NCBI Taxonomy" id="2695274"/>
    <lineage>
        <taxon>Bacteria</taxon>
        <taxon>Pseudomonadati</taxon>
        <taxon>Bacteroidota</taxon>
        <taxon>Sphingobacteriia</taxon>
        <taxon>Sphingobacteriales</taxon>
        <taxon>Sphingobacteriaceae</taxon>
        <taxon>Hufsiella</taxon>
    </lineage>
</organism>
<sequence>MNSFFARRFVVQSIFIVVTLLLLSRLFYIQVIDDSYVLSGKNNVLRRVIKFPARGSIMDRTGKPLAQNEPVYDIMVIPREVKAFDTLEFCRLLNIDKEGFDKRMKKARTYSPNLASPFEKLISARDFAAIQEKLSDYPGFFKQSRTVRAYPDSVAAHFLGYTLEANQAIIEKFGGYYRPGDFIGIAGVEKSYEELLRGQRGVENVLVDARGRPKGIFAEGKYDTAAVAGDRLKSSLDLRIQKLGEQLMANKVGSIVAIEPATGEILAFVSSPSYDPNLMVGHDRGKHVAALNKDPYKPLLVRPVGAWYSPGSSFKPLDALIALQEGLITPSTTFFCPGYYMAGNHRVACEHTDGTTDMTKAIKMSCNTYFCNTFEKLINKNGPKSTRNSFIDWRKRVAAFGLGDKLNVDLPFERKGNVPTDEHYDKVFGKNRWRASSVMSLAIGQGELLATPLQLANIECVIANRGYYYTPHLIKSIGEKEIVKPEFRVRHNAGIDARHFEPVINGMQQVVESGTAAAVRIPNIIMCGKTGTVQNNRGKNHSVFVAFAPRDNPKIAIAVVVENAGYGSSYAAPIASYLVELYLTGNISRPKSEVDWMKQANLMPALKGVPAKNAKPANSDSLVRDSIRKGLKTVTAKTR</sequence>
<dbReference type="NCBIfam" id="TIGR03423">
    <property type="entry name" value="pbp2_mrdA"/>
    <property type="match status" value="1"/>
</dbReference>
<dbReference type="Gene3D" id="3.40.710.10">
    <property type="entry name" value="DD-peptidase/beta-lactamase superfamily"/>
    <property type="match status" value="1"/>
</dbReference>
<evidence type="ECO:0000256" key="12">
    <source>
        <dbReference type="ARBA" id="ARBA00023136"/>
    </source>
</evidence>
<gene>
    <name evidence="17" type="primary">mrdA</name>
    <name evidence="17" type="ORF">GS398_04760</name>
</gene>
<evidence type="ECO:0000313" key="18">
    <source>
        <dbReference type="Proteomes" id="UP000451233"/>
    </source>
</evidence>
<comment type="caution">
    <text evidence="17">The sequence shown here is derived from an EMBL/GenBank/DDBJ whole genome shotgun (WGS) entry which is preliminary data.</text>
</comment>
<dbReference type="GO" id="GO:0008360">
    <property type="term" value="P:regulation of cell shape"/>
    <property type="evidence" value="ECO:0007669"/>
    <property type="project" value="UniProtKB-KW"/>
</dbReference>
<dbReference type="GO" id="GO:0009252">
    <property type="term" value="P:peptidoglycan biosynthetic process"/>
    <property type="evidence" value="ECO:0007669"/>
    <property type="project" value="UniProtKB-KW"/>
</dbReference>
<dbReference type="GO" id="GO:0008658">
    <property type="term" value="F:penicillin binding"/>
    <property type="evidence" value="ECO:0007669"/>
    <property type="project" value="InterPro"/>
</dbReference>
<dbReference type="Pfam" id="PF00905">
    <property type="entry name" value="Transpeptidase"/>
    <property type="match status" value="1"/>
</dbReference>
<dbReference type="InterPro" id="IPR001460">
    <property type="entry name" value="PCN-bd_Tpept"/>
</dbReference>
<dbReference type="PANTHER" id="PTHR30627">
    <property type="entry name" value="PEPTIDOGLYCAN D,D-TRANSPEPTIDASE"/>
    <property type="match status" value="1"/>
</dbReference>
<evidence type="ECO:0000256" key="13">
    <source>
        <dbReference type="ARBA" id="ARBA00023316"/>
    </source>
</evidence>
<evidence type="ECO:0000256" key="4">
    <source>
        <dbReference type="ARBA" id="ARBA00022519"/>
    </source>
</evidence>
<evidence type="ECO:0000256" key="3">
    <source>
        <dbReference type="ARBA" id="ARBA00022475"/>
    </source>
</evidence>
<feature type="transmembrane region" description="Helical" evidence="14">
    <location>
        <begin position="9"/>
        <end position="28"/>
    </location>
</feature>
<dbReference type="EC" id="3.4.16.4" evidence="17"/>